<comment type="caution">
    <text evidence="2">The sequence shown here is derived from an EMBL/GenBank/DDBJ whole genome shotgun (WGS) entry which is preliminary data.</text>
</comment>
<proteinExistence type="predicted"/>
<dbReference type="Proteomes" id="UP000179621">
    <property type="component" value="Unassembled WGS sequence"/>
</dbReference>
<dbReference type="EMBL" id="MLIH01000003">
    <property type="protein sequence ID" value="OHU12991.1"/>
    <property type="molecule type" value="Genomic_DNA"/>
</dbReference>
<feature type="transmembrane region" description="Helical" evidence="1">
    <location>
        <begin position="118"/>
        <end position="142"/>
    </location>
</feature>
<evidence type="ECO:0000313" key="3">
    <source>
        <dbReference type="Proteomes" id="UP000179621"/>
    </source>
</evidence>
<keyword evidence="1" id="KW-1133">Transmembrane helix</keyword>
<protein>
    <submittedName>
        <fullName evidence="2">Uncharacterized protein</fullName>
    </submittedName>
</protein>
<feature type="transmembrane region" description="Helical" evidence="1">
    <location>
        <begin position="87"/>
        <end position="112"/>
    </location>
</feature>
<evidence type="ECO:0000313" key="2">
    <source>
        <dbReference type="EMBL" id="OHU12991.1"/>
    </source>
</evidence>
<organism evidence="2 3">
    <name type="scientific">Mycobacteroides saopaulense</name>
    <dbReference type="NCBI Taxonomy" id="1578165"/>
    <lineage>
        <taxon>Bacteria</taxon>
        <taxon>Bacillati</taxon>
        <taxon>Actinomycetota</taxon>
        <taxon>Actinomycetes</taxon>
        <taxon>Mycobacteriales</taxon>
        <taxon>Mycobacteriaceae</taxon>
        <taxon>Mycobacteroides</taxon>
    </lineage>
</organism>
<keyword evidence="1" id="KW-0812">Transmembrane</keyword>
<gene>
    <name evidence="2" type="ORF">BKG73_05820</name>
</gene>
<keyword evidence="3" id="KW-1185">Reference proteome</keyword>
<keyword evidence="1" id="KW-0472">Membrane</keyword>
<accession>A0ABX3C3H9</accession>
<evidence type="ECO:0000256" key="1">
    <source>
        <dbReference type="SAM" id="Phobius"/>
    </source>
</evidence>
<name>A0ABX3C3H9_9MYCO</name>
<sequence length="189" mass="20103">MVQDAKDIQKLQNVPAGWDAIIRKLSGEIVAEFGKPEMGLRGHWEGSGAEAYTAMSEQQQHAMEKLLAMAKKAKQTIDDMNDSAETFFYGVMGFVVGALVALAAALISLAGVVTAVPGWAVCLTAIIAAIGGLASLITTFGMRCNDLAKGIRSLKDESNDQQFFPGPPAGRWPAVNNGAYSLDQGWEAK</sequence>
<reference evidence="2 3" key="1">
    <citation type="submission" date="2016-10" db="EMBL/GenBank/DDBJ databases">
        <title>Evaluation of Human, Animal and Environmental Mycobacterium chelonae Isolates by Core Genome Phylogenomic Analysis, Targeted Gene Comparison, and Anti-microbial Susceptibility Patterns: A Tale of Mistaken Identities.</title>
        <authorList>
            <person name="Fogelson S.B."/>
            <person name="Camus A.C."/>
            <person name="Lorenz W."/>
            <person name="Vasireddy R."/>
            <person name="Vasireddy S."/>
            <person name="Smith T."/>
            <person name="Brown-Elliott B.A."/>
            <person name="Wallace R.J.Jr."/>
            <person name="Hasan N.A."/>
            <person name="Reischl U."/>
            <person name="Sanchez S."/>
        </authorList>
    </citation>
    <scope>NUCLEOTIDE SEQUENCE [LARGE SCALE GENOMIC DNA]</scope>
    <source>
        <strain evidence="2 3">8528</strain>
    </source>
</reference>